<dbReference type="PANTHER" id="PTHR43281">
    <property type="entry name" value="FARNESYL DIPHOSPHATE SYNTHASE"/>
    <property type="match status" value="1"/>
</dbReference>
<evidence type="ECO:0000313" key="7">
    <source>
        <dbReference type="Proteomes" id="UP000327085"/>
    </source>
</evidence>
<evidence type="ECO:0000256" key="2">
    <source>
        <dbReference type="ARBA" id="ARBA00006706"/>
    </source>
</evidence>
<gene>
    <name evidence="6" type="ORF">ALMOND_2B015394</name>
</gene>
<dbReference type="InParanoid" id="A0A5E4F5T8"/>
<dbReference type="SUPFAM" id="SSF48576">
    <property type="entry name" value="Terpenoid synthases"/>
    <property type="match status" value="1"/>
</dbReference>
<evidence type="ECO:0000256" key="3">
    <source>
        <dbReference type="ARBA" id="ARBA00022723"/>
    </source>
</evidence>
<comment type="cofactor">
    <cofactor evidence="1">
        <name>Mg(2+)</name>
        <dbReference type="ChEBI" id="CHEBI:18420"/>
    </cofactor>
</comment>
<keyword evidence="3" id="KW-0479">Metal-binding</keyword>
<dbReference type="Pfam" id="PF00348">
    <property type="entry name" value="polyprenyl_synt"/>
    <property type="match status" value="1"/>
</dbReference>
<dbReference type="Proteomes" id="UP000327085">
    <property type="component" value="Chromosome 4"/>
</dbReference>
<reference evidence="7" key="1">
    <citation type="journal article" date="2020" name="Plant J.">
        <title>Transposons played a major role in the diversification between the closely related almond and peach genomes: results from the almond genome sequence.</title>
        <authorList>
            <person name="Alioto T."/>
            <person name="Alexiou K.G."/>
            <person name="Bardil A."/>
            <person name="Barteri F."/>
            <person name="Castanera R."/>
            <person name="Cruz F."/>
            <person name="Dhingra A."/>
            <person name="Duval H."/>
            <person name="Fernandez I Marti A."/>
            <person name="Frias L."/>
            <person name="Galan B."/>
            <person name="Garcia J.L."/>
            <person name="Howad W."/>
            <person name="Gomez-Garrido J."/>
            <person name="Gut M."/>
            <person name="Julca I."/>
            <person name="Morata J."/>
            <person name="Puigdomenech P."/>
            <person name="Ribeca P."/>
            <person name="Rubio Cabetas M.J."/>
            <person name="Vlasova A."/>
            <person name="Wirthensohn M."/>
            <person name="Garcia-Mas J."/>
            <person name="Gabaldon T."/>
            <person name="Casacuberta J.M."/>
            <person name="Arus P."/>
        </authorList>
    </citation>
    <scope>NUCLEOTIDE SEQUENCE [LARGE SCALE GENOMIC DNA]</scope>
    <source>
        <strain evidence="7">cv. Texas</strain>
    </source>
</reference>
<evidence type="ECO:0000256" key="5">
    <source>
        <dbReference type="RuleBase" id="RU004466"/>
    </source>
</evidence>
<dbReference type="Gene3D" id="1.10.600.10">
    <property type="entry name" value="Farnesyl Diphosphate Synthase"/>
    <property type="match status" value="1"/>
</dbReference>
<comment type="similarity">
    <text evidence="2 5">Belongs to the FPP/GGPP synthase family.</text>
</comment>
<proteinExistence type="inferred from homology"/>
<dbReference type="GO" id="GO:0004659">
    <property type="term" value="F:prenyltransferase activity"/>
    <property type="evidence" value="ECO:0007669"/>
    <property type="project" value="InterPro"/>
</dbReference>
<dbReference type="Gramene" id="VVA22800">
    <property type="protein sequence ID" value="VVA22800"/>
    <property type="gene ID" value="Prudul26B015394"/>
</dbReference>
<dbReference type="EMBL" id="CABIKO010000064">
    <property type="protein sequence ID" value="VVA22800.1"/>
    <property type="molecule type" value="Genomic_DNA"/>
</dbReference>
<keyword evidence="5" id="KW-0808">Transferase</keyword>
<protein>
    <submittedName>
        <fullName evidence="6">PREDICTED: geranylgeranyl</fullName>
    </submittedName>
</protein>
<dbReference type="InterPro" id="IPR000092">
    <property type="entry name" value="Polyprenyl_synt"/>
</dbReference>
<dbReference type="AlphaFoldDB" id="A0A5E4F5T8"/>
<dbReference type="PANTHER" id="PTHR43281:SF6">
    <property type="entry name" value="HETERODIMERIC GERANYLGERANYL PYROPHOSPHATE SYNTHASE SMALL SUBUNIT, CHLOROPLASTIC-LIKE"/>
    <property type="match status" value="1"/>
</dbReference>
<dbReference type="OMA" id="YWTTINA"/>
<dbReference type="GO" id="GO:0046872">
    <property type="term" value="F:metal ion binding"/>
    <property type="evidence" value="ECO:0007669"/>
    <property type="project" value="UniProtKB-KW"/>
</dbReference>
<evidence type="ECO:0000313" key="6">
    <source>
        <dbReference type="EMBL" id="VVA22800.1"/>
    </source>
</evidence>
<organism evidence="6 7">
    <name type="scientific">Prunus dulcis</name>
    <name type="common">Almond</name>
    <name type="synonym">Amygdalus dulcis</name>
    <dbReference type="NCBI Taxonomy" id="3755"/>
    <lineage>
        <taxon>Eukaryota</taxon>
        <taxon>Viridiplantae</taxon>
        <taxon>Streptophyta</taxon>
        <taxon>Embryophyta</taxon>
        <taxon>Tracheophyta</taxon>
        <taxon>Spermatophyta</taxon>
        <taxon>Magnoliopsida</taxon>
        <taxon>eudicotyledons</taxon>
        <taxon>Gunneridae</taxon>
        <taxon>Pentapetalae</taxon>
        <taxon>rosids</taxon>
        <taxon>fabids</taxon>
        <taxon>Rosales</taxon>
        <taxon>Rosaceae</taxon>
        <taxon>Amygdaloideae</taxon>
        <taxon>Amygdaleae</taxon>
        <taxon>Prunus</taxon>
    </lineage>
</organism>
<dbReference type="GO" id="GO:0008299">
    <property type="term" value="P:isoprenoid biosynthetic process"/>
    <property type="evidence" value="ECO:0007669"/>
    <property type="project" value="InterPro"/>
</dbReference>
<accession>A0A5E4F5T8</accession>
<evidence type="ECO:0000256" key="4">
    <source>
        <dbReference type="ARBA" id="ARBA00022842"/>
    </source>
</evidence>
<evidence type="ECO:0000256" key="1">
    <source>
        <dbReference type="ARBA" id="ARBA00001946"/>
    </source>
</evidence>
<keyword evidence="4" id="KW-0460">Magnesium</keyword>
<sequence length="326" mass="36093">MRTNLPLRLSHILTSFPCSLNKPLSRFLLAMAAVLRVSINPNVLANKMSRSNPSRPSRTTMAIMSQDHPYWASVHAEIEVHLKQHILVRPPLSVFEPMHHLVFSAPPSPGPALCVAACELVGGHRDQAIAAAAALHLMHAAAVIHEQLLSTDRLKTKPKPRPMVHSPGIELLTGDGMFAFGYELLAKSMDPAQNNSDRILRVIVEMTRAMGSQGMVDGQYHEILMLCKQSRYYKYVCEKKEGGLHACGAACGAILGGASEEEIERLRRYGLCVGVMIAFSNRVEERNEMETTEVVKELRSLALKELEFFHEGKAEAISSFLHLLNL</sequence>
<name>A0A5E4F5T8_PRUDU</name>
<dbReference type="InterPro" id="IPR008949">
    <property type="entry name" value="Isoprenoid_synthase_dom_sf"/>
</dbReference>